<dbReference type="InterPro" id="IPR028345">
    <property type="entry name" value="Antibiotic_NAT-like"/>
</dbReference>
<dbReference type="GO" id="GO:0046353">
    <property type="term" value="F:aminoglycoside 3-N-acetyltransferase activity"/>
    <property type="evidence" value="ECO:0007669"/>
    <property type="project" value="UniProtKB-EC"/>
</dbReference>
<keyword evidence="4 5" id="KW-0012">Acyltransferase</keyword>
<evidence type="ECO:0000313" key="7">
    <source>
        <dbReference type="Proteomes" id="UP000078428"/>
    </source>
</evidence>
<name>A0A178MPZ6_9PROT</name>
<evidence type="ECO:0000256" key="1">
    <source>
        <dbReference type="ARBA" id="ARBA00006383"/>
    </source>
</evidence>
<dbReference type="PANTHER" id="PTHR11104:SF0">
    <property type="entry name" value="SPBETA PROPHAGE-DERIVED AMINOGLYCOSIDE N(3')-ACETYLTRANSFERASE-LIKE PROTEIN YOKD"/>
    <property type="match status" value="1"/>
</dbReference>
<proteinExistence type="inferred from homology"/>
<dbReference type="GO" id="GO:0046677">
    <property type="term" value="P:response to antibiotic"/>
    <property type="evidence" value="ECO:0007669"/>
    <property type="project" value="UniProtKB-KW"/>
</dbReference>
<evidence type="ECO:0000313" key="6">
    <source>
        <dbReference type="EMBL" id="OAN50178.1"/>
    </source>
</evidence>
<dbReference type="EMBL" id="LWQT01000055">
    <property type="protein sequence ID" value="OAN50178.1"/>
    <property type="molecule type" value="Genomic_DNA"/>
</dbReference>
<comment type="catalytic activity">
    <reaction evidence="5">
        <text>a 2-deoxystreptamine antibiotic + acetyl-CoA = an N(3)-acetyl-2-deoxystreptamine antibiotic + CoA + H(+)</text>
        <dbReference type="Rhea" id="RHEA:12665"/>
        <dbReference type="ChEBI" id="CHEBI:15378"/>
        <dbReference type="ChEBI" id="CHEBI:57287"/>
        <dbReference type="ChEBI" id="CHEBI:57288"/>
        <dbReference type="ChEBI" id="CHEBI:57921"/>
        <dbReference type="ChEBI" id="CHEBI:77452"/>
        <dbReference type="EC" id="2.3.1.81"/>
    </reaction>
</comment>
<dbReference type="Proteomes" id="UP000078428">
    <property type="component" value="Unassembled WGS sequence"/>
</dbReference>
<keyword evidence="5" id="KW-0046">Antibiotic resistance</keyword>
<evidence type="ECO:0000256" key="2">
    <source>
        <dbReference type="ARBA" id="ARBA00012882"/>
    </source>
</evidence>
<evidence type="ECO:0000256" key="3">
    <source>
        <dbReference type="ARBA" id="ARBA00022679"/>
    </source>
</evidence>
<keyword evidence="3 5" id="KW-0808">Transferase</keyword>
<dbReference type="InterPro" id="IPR003679">
    <property type="entry name" value="Amioglycoside_AcTrfase"/>
</dbReference>
<organism evidence="6 7">
    <name type="scientific">Paramagnetospirillum marisnigri</name>
    <dbReference type="NCBI Taxonomy" id="1285242"/>
    <lineage>
        <taxon>Bacteria</taxon>
        <taxon>Pseudomonadati</taxon>
        <taxon>Pseudomonadota</taxon>
        <taxon>Alphaproteobacteria</taxon>
        <taxon>Rhodospirillales</taxon>
        <taxon>Magnetospirillaceae</taxon>
        <taxon>Paramagnetospirillum</taxon>
    </lineage>
</organism>
<comment type="caution">
    <text evidence="6">The sequence shown here is derived from an EMBL/GenBank/DDBJ whole genome shotgun (WGS) entry which is preliminary data.</text>
</comment>
<evidence type="ECO:0000256" key="4">
    <source>
        <dbReference type="ARBA" id="ARBA00023315"/>
    </source>
</evidence>
<comment type="similarity">
    <text evidence="1 5">Belongs to the antibiotic N-acetyltransferase family.</text>
</comment>
<reference evidence="6 7" key="1">
    <citation type="submission" date="2016-04" db="EMBL/GenBank/DDBJ databases">
        <title>Draft genome sequence of freshwater magnetotactic bacteria Magnetospirillum marisnigri SP-1 and Magnetospirillum moscoviense BB-1.</title>
        <authorList>
            <person name="Koziaeva V."/>
            <person name="Dziuba M.V."/>
            <person name="Ivanov T.M."/>
            <person name="Kuznetsov B."/>
            <person name="Grouzdev D.S."/>
        </authorList>
    </citation>
    <scope>NUCLEOTIDE SEQUENCE [LARGE SCALE GENOMIC DNA]</scope>
    <source>
        <strain evidence="6 7">SP-1</strain>
    </source>
</reference>
<sequence length="251" mass="27142">MPFPTTSAAELRHHLDRLGIEPGDRLAVHSRLLSFGRVEGGPALVCQVLRERIGESGTLIVPAYTFDPVPPFDPAHRPGEGVGALSDHVRLLPGAIRSLCPIHSHAGIGPEAVLLRQSDPECSLGPGSDFDLMRRHGFKVLLLGCGFSEGCAYIHHVEAVAGVPYRHWLTLARQRVEPDGGLRPVICRYYARSRTDLTPDFEPVRRRLDAAGLVASAPCPLGESHACRIEDLHAVTLALLRDDPMALMGGG</sequence>
<keyword evidence="7" id="KW-1185">Reference proteome</keyword>
<dbReference type="RefSeq" id="WP_068492494.1">
    <property type="nucleotide sequence ID" value="NZ_LWQT01000055.1"/>
</dbReference>
<dbReference type="EC" id="2.3.1.-" evidence="5"/>
<protein>
    <recommendedName>
        <fullName evidence="2 5">Aminoglycoside N(3)-acetyltransferase</fullName>
        <ecNumber evidence="5">2.3.1.-</ecNumber>
    </recommendedName>
</protein>
<dbReference type="STRING" id="1285242.A6A04_01850"/>
<dbReference type="SUPFAM" id="SSF110710">
    <property type="entry name" value="TTHA0583/YokD-like"/>
    <property type="match status" value="1"/>
</dbReference>
<evidence type="ECO:0000256" key="5">
    <source>
        <dbReference type="RuleBase" id="RU365031"/>
    </source>
</evidence>
<dbReference type="Pfam" id="PF02522">
    <property type="entry name" value="Antibiotic_NAT"/>
    <property type="match status" value="1"/>
</dbReference>
<dbReference type="PANTHER" id="PTHR11104">
    <property type="entry name" value="AMINOGLYCOSIDE N3-ACETYLTRANSFERASE"/>
    <property type="match status" value="1"/>
</dbReference>
<accession>A0A178MPZ6</accession>
<dbReference type="AlphaFoldDB" id="A0A178MPZ6"/>
<gene>
    <name evidence="6" type="ORF">A6A04_01850</name>
</gene>